<dbReference type="GO" id="GO:0060091">
    <property type="term" value="C:kinocilium"/>
    <property type="evidence" value="ECO:0007669"/>
    <property type="project" value="TreeGrafter"/>
</dbReference>
<evidence type="ECO:0000256" key="2">
    <source>
        <dbReference type="ARBA" id="ARBA00023180"/>
    </source>
</evidence>
<gene>
    <name evidence="4" type="ORF">GDO86_006366</name>
</gene>
<keyword evidence="1" id="KW-0732">Signal</keyword>
<accession>A0A8T2J5U1</accession>
<protein>
    <recommendedName>
        <fullName evidence="3">Stereocilin LRR domain-containing protein</fullName>
    </recommendedName>
</protein>
<dbReference type="EMBL" id="JAACNH010000006">
    <property type="protein sequence ID" value="KAG8440589.1"/>
    <property type="molecule type" value="Genomic_DNA"/>
</dbReference>
<dbReference type="Pfam" id="PF21058">
    <property type="entry name" value="Stereocilin"/>
    <property type="match status" value="1"/>
</dbReference>
<reference evidence="4" key="1">
    <citation type="thesis" date="2020" institute="ProQuest LLC" country="789 East Eisenhower Parkway, Ann Arbor, MI, USA">
        <title>Comparative Genomics and Chromosome Evolution.</title>
        <authorList>
            <person name="Mudd A.B."/>
        </authorList>
    </citation>
    <scope>NUCLEOTIDE SEQUENCE</scope>
    <source>
        <strain evidence="4">Female2</strain>
        <tissue evidence="4">Blood</tissue>
    </source>
</reference>
<dbReference type="PANTHER" id="PTHR23412:SF14">
    <property type="entry name" value="STEREOCILIN-RELATED"/>
    <property type="match status" value="1"/>
</dbReference>
<dbReference type="InterPro" id="IPR048992">
    <property type="entry name" value="Stereocilin_LRR"/>
</dbReference>
<evidence type="ECO:0000259" key="3">
    <source>
        <dbReference type="Pfam" id="PF21058"/>
    </source>
</evidence>
<organism evidence="4 5">
    <name type="scientific">Hymenochirus boettgeri</name>
    <name type="common">Congo dwarf clawed frog</name>
    <dbReference type="NCBI Taxonomy" id="247094"/>
    <lineage>
        <taxon>Eukaryota</taxon>
        <taxon>Metazoa</taxon>
        <taxon>Chordata</taxon>
        <taxon>Craniata</taxon>
        <taxon>Vertebrata</taxon>
        <taxon>Euteleostomi</taxon>
        <taxon>Amphibia</taxon>
        <taxon>Batrachia</taxon>
        <taxon>Anura</taxon>
        <taxon>Pipoidea</taxon>
        <taxon>Pipidae</taxon>
        <taxon>Pipinae</taxon>
        <taxon>Hymenochirus</taxon>
    </lineage>
</organism>
<dbReference type="InterPro" id="IPR026664">
    <property type="entry name" value="Stereocilin-rel"/>
</dbReference>
<dbReference type="GO" id="GO:0032426">
    <property type="term" value="C:stereocilium tip"/>
    <property type="evidence" value="ECO:0007669"/>
    <property type="project" value="TreeGrafter"/>
</dbReference>
<dbReference type="PANTHER" id="PTHR23412">
    <property type="entry name" value="STEREOCILIN RELATED"/>
    <property type="match status" value="1"/>
</dbReference>
<evidence type="ECO:0000313" key="5">
    <source>
        <dbReference type="Proteomes" id="UP000812440"/>
    </source>
</evidence>
<keyword evidence="2" id="KW-0325">Glycoprotein</keyword>
<proteinExistence type="predicted"/>
<evidence type="ECO:0000256" key="1">
    <source>
        <dbReference type="ARBA" id="ARBA00022729"/>
    </source>
</evidence>
<dbReference type="GO" id="GO:0007160">
    <property type="term" value="P:cell-matrix adhesion"/>
    <property type="evidence" value="ECO:0007669"/>
    <property type="project" value="TreeGrafter"/>
</dbReference>
<dbReference type="GO" id="GO:0009986">
    <property type="term" value="C:cell surface"/>
    <property type="evidence" value="ECO:0007669"/>
    <property type="project" value="TreeGrafter"/>
</dbReference>
<keyword evidence="5" id="KW-1185">Reference proteome</keyword>
<feature type="domain" description="Stereocilin LRR" evidence="3">
    <location>
        <begin position="722"/>
        <end position="1113"/>
    </location>
</feature>
<evidence type="ECO:0000313" key="4">
    <source>
        <dbReference type="EMBL" id="KAG8440589.1"/>
    </source>
</evidence>
<comment type="caution">
    <text evidence="4">The sequence shown here is derived from an EMBL/GenBank/DDBJ whole genome shotgun (WGS) entry which is preliminary data.</text>
</comment>
<dbReference type="Proteomes" id="UP000812440">
    <property type="component" value="Chromosome 3"/>
</dbReference>
<sequence length="1804" mass="204290">MMVGLESIWINSDIITSLPGSHKSKVKQNRLSEFLYNISIFLESQESQEQGEETWGLFHQLFQVPKGRSPTLPLVKLQDFLVSLRGSQNWSSILNLIQIIIKLISNSNTALHLLGQNWEMISGLADALFQAFLSGTLTQTSAVLQGVLCSLMGHGECGFSPNQLNKILLHFEANNWKPIINVKTGSSVTTHGKYRPVSMLAGSFKEKQHNSTRTNSTFNQPEVQNILEIFYRSNNKEQNHKLNINESPDYVVWEVLDDLRQSLMKKMERSAYNNLNRKVFRMAGTLMNKVSSVIGIPHYDQNGKCSVGNLQQLLLWGINHNITWNIQSPDFTSTNFLSTPPILSCSKTDSILDHSEMKTRGIEKRSEPGAWEESHSYLEVLESVCNESIPELPGVSNFTVFLYCNMFNDTGYSVQSTYDLKAACADAAWYLSSMEEDSFWVWVCREYFPVEFNATVCRNSTFARSSLGPSLMNELCSNVSNNTDAVREIRNTVRCSDLWQGLPMNPKILMTCLSENRTIWVEKLCNNDTVSGMAEDAKVSVSRFCSHQYLKTNGHNRTLSSCQYKTWTESQFQNATLLKECRGGNVQEFKEHVCHNSTLYGYLKLSSPSVVEICRESLKNSTEEGKCFLQILADMLPLSRNLDLSQLCRNPIPYILKLISQLSQCDSESSGWALNVHYLLKMLDFLFTLSDSDQIGKETMDKLGEAILLSSLLDNSSLWTSFKMNSSLSILQKVEMYLDHENNNSDKEDLLCCFSPVLWELIQRENKVTSFNILLQEYLQMPQESFQRVLMSAENNAVERFLSMMHRSWPHIQVSKPDGRGLETLTSMVIHKFPVMTPQIFIDLSQFIPFMSVFDIISFPPSLLANQSVLEAIRIYSPDMKVTQKRTFAKRLLQTNPFGAISLWPPYFLSSIQSLLPYLPFCYFVQLTPDQIKLLADGWKDVKLEMVQGRHVAQSLMNSSTDNTEDHLQSLGSFSCYLTYEDLQSVLPFQYPLGYLEKNLLECINVKTISPHGRVAYELGNLLKRVNVPATSHKELIRWRGLLPELGVSFFQRLTDSQVVNLLSKLHAEEFTPAQAFVLLDHITPKRNVAEQVICRFHSLIPALGPELLRSISPSLLNKVCQCLGPSLSLLSNPQKAALMQTLRRYIRERESWPMHLACLLPLAPLKQLNLDTQVLLRNMSLYGEIPWQPQQLSNPNHQTMALALEIANNHQVLMSALGSLANGIECDILQHLNTISEIRDVVRYLRGIPSGLHKNLRKCILDEIQRHPGFSWEDTFWLGPEFVSVLPMKLIGTLSYESVKMFLEHVHKHPRSFLDLPSHKKIALAQRALHVLQIPVHGQITAKFLDLLGPLVGFIGEENIANIDKRHFLLNLNELSSYCLPEDFISQFSTMLTEDGMFGPPTQWTRKDVEAIGRLIFYLSPETIYSLPKDVFGRDTLEWLLDSERLWEESETGRLCRQQSLTLQDKIRRNRRILTSTLTKASVRGSREPIPSCMDMRITSPSEWTAAQFGSMFLENFKDCLGLISQDPDLTHDQARTALMKTKQLYGPVKNMNPVLILQLGHLVRYVNDKDLQDMDIPDWRLVSFLGKMENWTPKQMRILASSILKQRMKGPSDLDQTELTALGFVICGLGVEDLKKINSREFSHAAVFVGSLKLKCSEAQLETLANLLTSSSAFGVVSRWGPEIFTEIGTLAAGLPDIVLSSVIRDQIQGITPDAISLIPAPKFAVVFSPAQLSIFSSDQAAAVTQEQYDHLSYQQRQAVSNAQYEGDFHQDPRGENSGTSRVFCGWNSAACLMILILLLIS</sequence>
<name>A0A8T2J5U1_9PIPI</name>
<dbReference type="OrthoDB" id="9447519at2759"/>